<comment type="catalytic activity">
    <reaction evidence="8">
        <text>L-seryl-[protein] + UTP = O-(5'-uridylyl)-L-seryl-[protein] + diphosphate</text>
        <dbReference type="Rhea" id="RHEA:64604"/>
        <dbReference type="Rhea" id="RHEA-COMP:9863"/>
        <dbReference type="Rhea" id="RHEA-COMP:16635"/>
        <dbReference type="ChEBI" id="CHEBI:29999"/>
        <dbReference type="ChEBI" id="CHEBI:33019"/>
        <dbReference type="ChEBI" id="CHEBI:46398"/>
        <dbReference type="ChEBI" id="CHEBI:156051"/>
    </reaction>
</comment>
<evidence type="ECO:0000256" key="7">
    <source>
        <dbReference type="ARBA" id="ARBA00022842"/>
    </source>
</evidence>
<comment type="caution">
    <text evidence="10">The sequence shown here is derived from an EMBL/GenBank/DDBJ whole genome shotgun (WGS) entry which is preliminary data.</text>
</comment>
<keyword evidence="4 8" id="KW-0479">Metal-binding</keyword>
<feature type="binding site" evidence="8">
    <location>
        <position position="170"/>
    </location>
    <ligand>
        <name>ATP</name>
        <dbReference type="ChEBI" id="CHEBI:30616"/>
    </ligand>
</feature>
<reference evidence="11" key="1">
    <citation type="journal article" date="2014" name="FEMS Microbiol. Lett.">
        <title>Draft Genomic DNA Sequence of the Facultatively Methylotrophic Bacterium Acidomonas methanolica type strain MB58.</title>
        <authorList>
            <person name="Higashiura N."/>
            <person name="Hadano H."/>
            <person name="Hirakawa H."/>
            <person name="Matsutani M."/>
            <person name="Takabe S."/>
            <person name="Matsushita K."/>
            <person name="Azuma Y."/>
        </authorList>
    </citation>
    <scope>NUCLEOTIDE SEQUENCE [LARGE SCALE GENOMIC DNA]</scope>
    <source>
        <strain evidence="11">MB58</strain>
    </source>
</reference>
<comment type="catalytic activity">
    <reaction evidence="8">
        <text>L-threonyl-[protein] + ATP = 3-O-(5'-adenylyl)-L-threonyl-[protein] + diphosphate</text>
        <dbReference type="Rhea" id="RHEA:54292"/>
        <dbReference type="Rhea" id="RHEA-COMP:11060"/>
        <dbReference type="Rhea" id="RHEA-COMP:13847"/>
        <dbReference type="ChEBI" id="CHEBI:30013"/>
        <dbReference type="ChEBI" id="CHEBI:30616"/>
        <dbReference type="ChEBI" id="CHEBI:33019"/>
        <dbReference type="ChEBI" id="CHEBI:138113"/>
        <dbReference type="EC" id="2.7.7.108"/>
    </reaction>
</comment>
<dbReference type="EC" id="2.7.7.-" evidence="8"/>
<feature type="binding site" evidence="8">
    <location>
        <position position="120"/>
    </location>
    <ligand>
        <name>ATP</name>
        <dbReference type="ChEBI" id="CHEBI:30616"/>
    </ligand>
</feature>
<keyword evidence="5 8" id="KW-0547">Nucleotide-binding</keyword>
<dbReference type="NCBIfam" id="NF000658">
    <property type="entry name" value="PRK00029.1"/>
    <property type="match status" value="1"/>
</dbReference>
<evidence type="ECO:0000256" key="4">
    <source>
        <dbReference type="ARBA" id="ARBA00022723"/>
    </source>
</evidence>
<gene>
    <name evidence="8" type="primary">ydiU</name>
    <name evidence="8" type="synonym">selO</name>
    <name evidence="10" type="ORF">Amme_109_005</name>
</gene>
<evidence type="ECO:0000256" key="1">
    <source>
        <dbReference type="ARBA" id="ARBA00009747"/>
    </source>
</evidence>
<dbReference type="Pfam" id="PF02696">
    <property type="entry name" value="SelO"/>
    <property type="match status" value="1"/>
</dbReference>
<name>A0A023D8P8_ACIMT</name>
<dbReference type="GO" id="GO:0000287">
    <property type="term" value="F:magnesium ion binding"/>
    <property type="evidence" value="ECO:0007669"/>
    <property type="project" value="UniProtKB-UniRule"/>
</dbReference>
<feature type="binding site" evidence="8">
    <location>
        <position position="256"/>
    </location>
    <ligand>
        <name>Mg(2+)</name>
        <dbReference type="ChEBI" id="CHEBI:18420"/>
    </ligand>
</feature>
<comment type="cofactor">
    <cofactor evidence="8">
        <name>Mg(2+)</name>
        <dbReference type="ChEBI" id="CHEBI:18420"/>
    </cofactor>
    <cofactor evidence="8">
        <name>Mn(2+)</name>
        <dbReference type="ChEBI" id="CHEBI:29035"/>
    </cofactor>
</comment>
<feature type="active site" description="Proton acceptor" evidence="8">
    <location>
        <position position="246"/>
    </location>
</feature>
<dbReference type="PANTHER" id="PTHR32057">
    <property type="entry name" value="PROTEIN ADENYLYLTRANSFERASE SELO, MITOCHONDRIAL"/>
    <property type="match status" value="1"/>
</dbReference>
<accession>A0A023D8P8</accession>
<dbReference type="EMBL" id="BAND01000108">
    <property type="protein sequence ID" value="GAJ30161.1"/>
    <property type="molecule type" value="Genomic_DNA"/>
</dbReference>
<organism evidence="10 11">
    <name type="scientific">Acidomonas methanolica NBRC 104435</name>
    <dbReference type="NCBI Taxonomy" id="1231351"/>
    <lineage>
        <taxon>Bacteria</taxon>
        <taxon>Pseudomonadati</taxon>
        <taxon>Pseudomonadota</taxon>
        <taxon>Alphaproteobacteria</taxon>
        <taxon>Acetobacterales</taxon>
        <taxon>Acetobacteraceae</taxon>
        <taxon>Acidomonas</taxon>
    </lineage>
</organism>
<comment type="catalytic activity">
    <reaction evidence="8">
        <text>L-tyrosyl-[protein] + ATP = O-(5'-adenylyl)-L-tyrosyl-[protein] + diphosphate</text>
        <dbReference type="Rhea" id="RHEA:54288"/>
        <dbReference type="Rhea" id="RHEA-COMP:10136"/>
        <dbReference type="Rhea" id="RHEA-COMP:13846"/>
        <dbReference type="ChEBI" id="CHEBI:30616"/>
        <dbReference type="ChEBI" id="CHEBI:33019"/>
        <dbReference type="ChEBI" id="CHEBI:46858"/>
        <dbReference type="ChEBI" id="CHEBI:83624"/>
        <dbReference type="EC" id="2.7.7.108"/>
    </reaction>
</comment>
<reference evidence="10 11" key="2">
    <citation type="journal article" date="2014" name="FEMS Microbiol. Lett.">
        <title>Draft genomic DNA sequence of the facultatively methylotrophic bacterium Acidomonas methanolica type strain MB58.</title>
        <authorList>
            <person name="Higashiura N."/>
            <person name="Hadano H."/>
            <person name="Hirakawa H."/>
            <person name="Matsutani M."/>
            <person name="Takabe S."/>
            <person name="Matsushita K."/>
            <person name="Azuma Y."/>
        </authorList>
    </citation>
    <scope>NUCLEOTIDE SEQUENCE [LARGE SCALE GENOMIC DNA]</scope>
    <source>
        <strain evidence="10 11">MB58</strain>
    </source>
</reference>
<evidence type="ECO:0000313" key="10">
    <source>
        <dbReference type="EMBL" id="GAJ30161.1"/>
    </source>
</evidence>
<dbReference type="GO" id="GO:0005524">
    <property type="term" value="F:ATP binding"/>
    <property type="evidence" value="ECO:0007669"/>
    <property type="project" value="UniProtKB-UniRule"/>
</dbReference>
<evidence type="ECO:0000256" key="2">
    <source>
        <dbReference type="ARBA" id="ARBA00022679"/>
    </source>
</evidence>
<evidence type="ECO:0000256" key="6">
    <source>
        <dbReference type="ARBA" id="ARBA00022840"/>
    </source>
</evidence>
<feature type="binding site" evidence="8">
    <location>
        <position position="247"/>
    </location>
    <ligand>
        <name>Mg(2+)</name>
        <dbReference type="ChEBI" id="CHEBI:18420"/>
    </ligand>
</feature>
<dbReference type="RefSeq" id="WP_042060859.1">
    <property type="nucleotide sequence ID" value="NZ_BAND01000108.1"/>
</dbReference>
<feature type="binding site" evidence="8">
    <location>
        <position position="119"/>
    </location>
    <ligand>
        <name>ATP</name>
        <dbReference type="ChEBI" id="CHEBI:30616"/>
    </ligand>
</feature>
<feature type="binding site" evidence="8">
    <location>
        <position position="86"/>
    </location>
    <ligand>
        <name>ATP</name>
        <dbReference type="ChEBI" id="CHEBI:30616"/>
    </ligand>
</feature>
<feature type="region of interest" description="Disordered" evidence="9">
    <location>
        <begin position="450"/>
        <end position="472"/>
    </location>
</feature>
<evidence type="ECO:0000256" key="9">
    <source>
        <dbReference type="SAM" id="MobiDB-lite"/>
    </source>
</evidence>
<feature type="binding site" evidence="8">
    <location>
        <position position="107"/>
    </location>
    <ligand>
        <name>ATP</name>
        <dbReference type="ChEBI" id="CHEBI:30616"/>
    </ligand>
</feature>
<proteinExistence type="inferred from homology"/>
<keyword evidence="7 8" id="KW-0460">Magnesium</keyword>
<protein>
    <recommendedName>
        <fullName evidence="8">Protein nucleotidyltransferase YdiU</fullName>
        <ecNumber evidence="8">2.7.7.-</ecNumber>
    </recommendedName>
    <alternativeName>
        <fullName evidence="8">Protein adenylyltransferase YdiU</fullName>
        <ecNumber evidence="8">2.7.7.108</ecNumber>
    </alternativeName>
    <alternativeName>
        <fullName evidence="8">Protein uridylyltransferase YdiU</fullName>
        <ecNumber evidence="8">2.7.7.-</ecNumber>
    </alternativeName>
</protein>
<sequence length="472" mass="51230">MQLVNRYATLPPRFYARMTASPVAAPRLLKLNVPLARHLGLDPEWLAGPEGVALLAGHAFPEGLTPVATAYAGHQFGQFVPQLGDGRALLLGDGVDEDGRPYEIQLKGSGPTPFSRRGDGRAALGPVLREYLLSEAMAALGVPTTRALAAVATGESVIREILLPGAVFARVAASHIRVGSFQYFAARQDVEGLKALADFAIARHYPDLAEGNAPYLAFFGAVVAAQARLIARWMALGFIHGVMNTDNCAVSGETIDYGPAAFLDEYDPGKSFSSIDQGGRYAYANQPRIGMWNLARFAEALLPLIAEDAEAAAAAVQPVLMRFPETFEAEFGALMRRKIGLATQEEGDKELLGGFLDLLMHAKADFTLSFRRLDDPDRLGDLEGFPAWRAQWEARLERDGGRDAARARILAACPAVIPRNHRVEAVIDAALRDDFAPFEALLDAVTHPFRDNPDYERPPTQQERVHATFCGT</sequence>
<keyword evidence="3 8" id="KW-0548">Nucleotidyltransferase</keyword>
<comment type="catalytic activity">
    <reaction evidence="8">
        <text>L-histidyl-[protein] + UTP = N(tele)-(5'-uridylyl)-L-histidyl-[protein] + diphosphate</text>
        <dbReference type="Rhea" id="RHEA:83891"/>
        <dbReference type="Rhea" id="RHEA-COMP:9745"/>
        <dbReference type="Rhea" id="RHEA-COMP:20239"/>
        <dbReference type="ChEBI" id="CHEBI:29979"/>
        <dbReference type="ChEBI" id="CHEBI:33019"/>
        <dbReference type="ChEBI" id="CHEBI:46398"/>
        <dbReference type="ChEBI" id="CHEBI:233474"/>
    </reaction>
</comment>
<dbReference type="PANTHER" id="PTHR32057:SF14">
    <property type="entry name" value="PROTEIN ADENYLYLTRANSFERASE SELO, MITOCHONDRIAL"/>
    <property type="match status" value="1"/>
</dbReference>
<dbReference type="GO" id="GO:0070733">
    <property type="term" value="F:AMPylase activity"/>
    <property type="evidence" value="ECO:0007669"/>
    <property type="project" value="UniProtKB-EC"/>
</dbReference>
<comment type="catalytic activity">
    <reaction evidence="8">
        <text>L-tyrosyl-[protein] + UTP = O-(5'-uridylyl)-L-tyrosyl-[protein] + diphosphate</text>
        <dbReference type="Rhea" id="RHEA:83887"/>
        <dbReference type="Rhea" id="RHEA-COMP:10136"/>
        <dbReference type="Rhea" id="RHEA-COMP:20238"/>
        <dbReference type="ChEBI" id="CHEBI:33019"/>
        <dbReference type="ChEBI" id="CHEBI:46398"/>
        <dbReference type="ChEBI" id="CHEBI:46858"/>
        <dbReference type="ChEBI" id="CHEBI:90602"/>
    </reaction>
</comment>
<feature type="binding site" evidence="8">
    <location>
        <position position="256"/>
    </location>
    <ligand>
        <name>ATP</name>
        <dbReference type="ChEBI" id="CHEBI:30616"/>
    </ligand>
</feature>
<keyword evidence="8" id="KW-0464">Manganese</keyword>
<comment type="similarity">
    <text evidence="1 8">Belongs to the SELO family.</text>
</comment>
<comment type="catalytic activity">
    <reaction evidence="8">
        <text>L-seryl-[protein] + ATP = 3-O-(5'-adenylyl)-L-seryl-[protein] + diphosphate</text>
        <dbReference type="Rhea" id="RHEA:58120"/>
        <dbReference type="Rhea" id="RHEA-COMP:9863"/>
        <dbReference type="Rhea" id="RHEA-COMP:15073"/>
        <dbReference type="ChEBI" id="CHEBI:29999"/>
        <dbReference type="ChEBI" id="CHEBI:30616"/>
        <dbReference type="ChEBI" id="CHEBI:33019"/>
        <dbReference type="ChEBI" id="CHEBI:142516"/>
        <dbReference type="EC" id="2.7.7.108"/>
    </reaction>
</comment>
<evidence type="ECO:0000256" key="8">
    <source>
        <dbReference type="HAMAP-Rule" id="MF_00692"/>
    </source>
</evidence>
<keyword evidence="11" id="KW-1185">Reference proteome</keyword>
<comment type="function">
    <text evidence="8">Nucleotidyltransferase involved in the post-translational modification of proteins. It can catalyze the addition of adenosine monophosphate (AMP) or uridine monophosphate (UMP) to a protein, resulting in modifications known as AMPylation and UMPylation.</text>
</comment>
<dbReference type="HAMAP" id="MF_00692">
    <property type="entry name" value="SelO"/>
    <property type="match status" value="1"/>
</dbReference>
<dbReference type="OrthoDB" id="9776281at2"/>
<dbReference type="GO" id="GO:0030145">
    <property type="term" value="F:manganese ion binding"/>
    <property type="evidence" value="ECO:0007669"/>
    <property type="project" value="UniProtKB-UniRule"/>
</dbReference>
<keyword evidence="6 8" id="KW-0067">ATP-binding</keyword>
<dbReference type="EC" id="2.7.7.108" evidence="8"/>
<evidence type="ECO:0000256" key="5">
    <source>
        <dbReference type="ARBA" id="ARBA00022741"/>
    </source>
</evidence>
<dbReference type="Proteomes" id="UP000019760">
    <property type="component" value="Unassembled WGS sequence"/>
</dbReference>
<feature type="binding site" evidence="8">
    <location>
        <position position="84"/>
    </location>
    <ligand>
        <name>ATP</name>
        <dbReference type="ChEBI" id="CHEBI:30616"/>
    </ligand>
</feature>
<feature type="binding site" evidence="8">
    <location>
        <position position="87"/>
    </location>
    <ligand>
        <name>ATP</name>
        <dbReference type="ChEBI" id="CHEBI:30616"/>
    </ligand>
</feature>
<evidence type="ECO:0000256" key="3">
    <source>
        <dbReference type="ARBA" id="ARBA00022695"/>
    </source>
</evidence>
<dbReference type="AlphaFoldDB" id="A0A023D8P8"/>
<dbReference type="InterPro" id="IPR003846">
    <property type="entry name" value="SelO"/>
</dbReference>
<keyword evidence="2 8" id="KW-0808">Transferase</keyword>
<evidence type="ECO:0000313" key="11">
    <source>
        <dbReference type="Proteomes" id="UP000019760"/>
    </source>
</evidence>
<feature type="binding site" evidence="8">
    <location>
        <position position="177"/>
    </location>
    <ligand>
        <name>ATP</name>
        <dbReference type="ChEBI" id="CHEBI:30616"/>
    </ligand>
</feature>